<feature type="domain" description="ABC transmembrane type-1" evidence="11">
    <location>
        <begin position="291"/>
        <end position="479"/>
    </location>
</feature>
<evidence type="ECO:0000256" key="9">
    <source>
        <dbReference type="RuleBase" id="RU363032"/>
    </source>
</evidence>
<evidence type="ECO:0000313" key="12">
    <source>
        <dbReference type="EMBL" id="NKZ17694.1"/>
    </source>
</evidence>
<keyword evidence="6" id="KW-0029">Amino-acid transport</keyword>
<protein>
    <submittedName>
        <fullName evidence="12">ABC transporter substrate-binding protein/permease</fullName>
    </submittedName>
</protein>
<dbReference type="InterPro" id="IPR000515">
    <property type="entry name" value="MetI-like"/>
</dbReference>
<organism evidence="12 13">
    <name type="scientific">Leuconostoc holzapfelii</name>
    <dbReference type="NCBI Taxonomy" id="434464"/>
    <lineage>
        <taxon>Bacteria</taxon>
        <taxon>Bacillati</taxon>
        <taxon>Bacillota</taxon>
        <taxon>Bacilli</taxon>
        <taxon>Lactobacillales</taxon>
        <taxon>Lactobacillaceae</taxon>
        <taxon>Leuconostoc</taxon>
    </lineage>
</organism>
<evidence type="ECO:0000256" key="4">
    <source>
        <dbReference type="ARBA" id="ARBA00022475"/>
    </source>
</evidence>
<dbReference type="GO" id="GO:0043190">
    <property type="term" value="C:ATP-binding cassette (ABC) transporter complex"/>
    <property type="evidence" value="ECO:0007669"/>
    <property type="project" value="InterPro"/>
</dbReference>
<feature type="transmembrane region" description="Helical" evidence="9">
    <location>
        <begin position="458"/>
        <end position="482"/>
    </location>
</feature>
<keyword evidence="5 9" id="KW-0812">Transmembrane</keyword>
<dbReference type="InterPro" id="IPR010065">
    <property type="entry name" value="AA_ABC_transptr_permease_3TM"/>
</dbReference>
<dbReference type="NCBIfam" id="TIGR01726">
    <property type="entry name" value="HEQRo_perm_3TM"/>
    <property type="match status" value="1"/>
</dbReference>
<keyword evidence="4" id="KW-1003">Cell membrane</keyword>
<dbReference type="SMART" id="SM00062">
    <property type="entry name" value="PBPb"/>
    <property type="match status" value="1"/>
</dbReference>
<proteinExistence type="inferred from homology"/>
<feature type="transmembrane region" description="Helical" evidence="9">
    <location>
        <begin position="336"/>
        <end position="360"/>
    </location>
</feature>
<dbReference type="EMBL" id="JAAXPO010000001">
    <property type="protein sequence ID" value="NKZ17694.1"/>
    <property type="molecule type" value="Genomic_DNA"/>
</dbReference>
<dbReference type="GO" id="GO:0015276">
    <property type="term" value="F:ligand-gated monoatomic ion channel activity"/>
    <property type="evidence" value="ECO:0007669"/>
    <property type="project" value="InterPro"/>
</dbReference>
<keyword evidence="8 9" id="KW-0472">Membrane</keyword>
<keyword evidence="10" id="KW-0732">Signal</keyword>
<dbReference type="SMART" id="SM00079">
    <property type="entry name" value="PBPe"/>
    <property type="match status" value="1"/>
</dbReference>
<comment type="similarity">
    <text evidence="2">Belongs to the binding-protein-dependent transport system permease family. HisMQ subfamily.</text>
</comment>
<evidence type="ECO:0000313" key="13">
    <source>
        <dbReference type="Proteomes" id="UP000590460"/>
    </source>
</evidence>
<dbReference type="InterPro" id="IPR001638">
    <property type="entry name" value="Solute-binding_3/MltF_N"/>
</dbReference>
<dbReference type="PANTHER" id="PTHR30614">
    <property type="entry name" value="MEMBRANE COMPONENT OF AMINO ACID ABC TRANSPORTER"/>
    <property type="match status" value="1"/>
</dbReference>
<dbReference type="GO" id="GO:0006865">
    <property type="term" value="P:amino acid transport"/>
    <property type="evidence" value="ECO:0007669"/>
    <property type="project" value="UniProtKB-KW"/>
</dbReference>
<dbReference type="Proteomes" id="UP000590460">
    <property type="component" value="Unassembled WGS sequence"/>
</dbReference>
<accession>A0A846ZCL2</accession>
<feature type="chain" id="PRO_5032499536" evidence="10">
    <location>
        <begin position="33"/>
        <end position="491"/>
    </location>
</feature>
<evidence type="ECO:0000256" key="1">
    <source>
        <dbReference type="ARBA" id="ARBA00004651"/>
    </source>
</evidence>
<reference evidence="12 13" key="1">
    <citation type="submission" date="2020-04" db="EMBL/GenBank/DDBJ databases">
        <title>MicrobeNet Type strains.</title>
        <authorList>
            <person name="Nicholson A.C."/>
        </authorList>
    </citation>
    <scope>NUCLEOTIDE SEQUENCE [LARGE SCALE GENOMIC DNA]</scope>
    <source>
        <strain evidence="12 13">CCUG 54536</strain>
    </source>
</reference>
<evidence type="ECO:0000256" key="7">
    <source>
        <dbReference type="ARBA" id="ARBA00022989"/>
    </source>
</evidence>
<evidence type="ECO:0000256" key="8">
    <source>
        <dbReference type="ARBA" id="ARBA00023136"/>
    </source>
</evidence>
<dbReference type="RefSeq" id="WP_168675729.1">
    <property type="nucleotide sequence ID" value="NZ_BPKV01000002.1"/>
</dbReference>
<feature type="signal peptide" evidence="10">
    <location>
        <begin position="1"/>
        <end position="32"/>
    </location>
</feature>
<dbReference type="CDD" id="cd06261">
    <property type="entry name" value="TM_PBP2"/>
    <property type="match status" value="1"/>
</dbReference>
<comment type="caution">
    <text evidence="12">The sequence shown here is derived from an EMBL/GenBank/DDBJ whole genome shotgun (WGS) entry which is preliminary data.</text>
</comment>
<evidence type="ECO:0000256" key="5">
    <source>
        <dbReference type="ARBA" id="ARBA00022692"/>
    </source>
</evidence>
<dbReference type="PANTHER" id="PTHR30614:SF20">
    <property type="entry name" value="GLUTAMINE TRANSPORT SYSTEM PERMEASE PROTEIN GLNP"/>
    <property type="match status" value="1"/>
</dbReference>
<evidence type="ECO:0000256" key="2">
    <source>
        <dbReference type="ARBA" id="ARBA00010072"/>
    </source>
</evidence>
<name>A0A846ZCL2_9LACO</name>
<dbReference type="Gene3D" id="3.40.190.10">
    <property type="entry name" value="Periplasmic binding protein-like II"/>
    <property type="match status" value="2"/>
</dbReference>
<dbReference type="InterPro" id="IPR035906">
    <property type="entry name" value="MetI-like_sf"/>
</dbReference>
<dbReference type="InterPro" id="IPR001320">
    <property type="entry name" value="Iontro_rcpt_C"/>
</dbReference>
<dbReference type="FunFam" id="1.10.3720.10:FF:000033">
    <property type="entry name" value="Polar amino acid ABC transporter permease"/>
    <property type="match status" value="1"/>
</dbReference>
<keyword evidence="3 9" id="KW-0813">Transport</keyword>
<evidence type="ECO:0000259" key="11">
    <source>
        <dbReference type="PROSITE" id="PS50928"/>
    </source>
</evidence>
<feature type="transmembrane region" description="Helical" evidence="9">
    <location>
        <begin position="292"/>
        <end position="315"/>
    </location>
</feature>
<dbReference type="SUPFAM" id="SSF53850">
    <property type="entry name" value="Periplasmic binding protein-like II"/>
    <property type="match status" value="1"/>
</dbReference>
<dbReference type="SUPFAM" id="SSF161098">
    <property type="entry name" value="MetI-like"/>
    <property type="match status" value="1"/>
</dbReference>
<evidence type="ECO:0000256" key="6">
    <source>
        <dbReference type="ARBA" id="ARBA00022970"/>
    </source>
</evidence>
<dbReference type="AlphaFoldDB" id="A0A846ZCL2"/>
<dbReference type="Pfam" id="PF00528">
    <property type="entry name" value="BPD_transp_1"/>
    <property type="match status" value="1"/>
</dbReference>
<evidence type="ECO:0000256" key="3">
    <source>
        <dbReference type="ARBA" id="ARBA00022448"/>
    </source>
</evidence>
<comment type="subcellular location">
    <subcellularLocation>
        <location evidence="1 9">Cell membrane</location>
        <topology evidence="1 9">Multi-pass membrane protein</topology>
    </subcellularLocation>
</comment>
<dbReference type="InterPro" id="IPR043429">
    <property type="entry name" value="ArtM/GltK/GlnP/TcyL/YhdX-like"/>
</dbReference>
<gene>
    <name evidence="12" type="ORF">HF966_00585</name>
</gene>
<keyword evidence="7 9" id="KW-1133">Transmembrane helix</keyword>
<evidence type="ECO:0000256" key="10">
    <source>
        <dbReference type="SAM" id="SignalP"/>
    </source>
</evidence>
<sequence length="491" mass="52831">MKLKQMKKLVMVLVGIMLLMPAFSVFVPQAHADETDAAYAGIKKRGVLVVGMSADYAPFEFHATVNGRDEIVGFEVAMAKQIAKDLGVKMEIKEMGFDGLIGALQTGKIDVIISGINATPEREQIVSFSKAYMSPKQTILILKKNAAQYTTNVSSFSGKKVGAQRQTTQETFVQDNMSGSTLVSLQKVPDLVSQLSAGKIAGVVLNDPISEAYAQQNKALSVIYPKPNESEGAVSIAMPKNSPVLQAKINTSIDHIVSSGQLTKFKKEANTLMFAKQSFWAKYGNLFIKGTLITLALAAIAVVLGSVLGTILALFKLSPNFMLKMLGNIYIEYVRGTPLLVQAFMVFFGTQVIGLNLSAFSAGALAMGLNSAAYVAEIIRSGINSVNYGQTEAARSLGLSKGKTMRFIVLPQAIKNILPALGNEFVTVIKEGSVVSVIGVGELMFQTGVVQGASFKPFFPLLITSLIYFVLTFGISRALGYAEKRMARTSR</sequence>
<dbReference type="Pfam" id="PF00497">
    <property type="entry name" value="SBP_bac_3"/>
    <property type="match status" value="1"/>
</dbReference>
<dbReference type="PROSITE" id="PS50928">
    <property type="entry name" value="ABC_TM1"/>
    <property type="match status" value="1"/>
</dbReference>
<dbReference type="Gene3D" id="1.10.3720.10">
    <property type="entry name" value="MetI-like"/>
    <property type="match status" value="1"/>
</dbReference>